<evidence type="ECO:0000313" key="2">
    <source>
        <dbReference type="EMBL" id="GBC60422.1"/>
    </source>
</evidence>
<feature type="compositionally biased region" description="Acidic residues" evidence="1">
    <location>
        <begin position="63"/>
        <end position="74"/>
    </location>
</feature>
<accession>A0A401FTW8</accession>
<reference evidence="3" key="1">
    <citation type="submission" date="2017-11" db="EMBL/GenBank/DDBJ databases">
        <authorList>
            <person name="Watanabe M."/>
            <person name="Kojima H."/>
        </authorList>
    </citation>
    <scope>NUCLEOTIDE SEQUENCE [LARGE SCALE GENOMIC DNA]</scope>
    <source>
        <strain evidence="3">Tokyo 01</strain>
    </source>
</reference>
<feature type="compositionally biased region" description="Basic and acidic residues" evidence="1">
    <location>
        <begin position="1"/>
        <end position="17"/>
    </location>
</feature>
<dbReference type="RefSeq" id="WP_124327837.1">
    <property type="nucleotide sequence ID" value="NZ_BEXT01000001.1"/>
</dbReference>
<organism evidence="2 3">
    <name type="scientific">Desulfonema ishimotonii</name>
    <dbReference type="NCBI Taxonomy" id="45657"/>
    <lineage>
        <taxon>Bacteria</taxon>
        <taxon>Pseudomonadati</taxon>
        <taxon>Thermodesulfobacteriota</taxon>
        <taxon>Desulfobacteria</taxon>
        <taxon>Desulfobacterales</taxon>
        <taxon>Desulfococcaceae</taxon>
        <taxon>Desulfonema</taxon>
    </lineage>
</organism>
<evidence type="ECO:0000256" key="1">
    <source>
        <dbReference type="SAM" id="MobiDB-lite"/>
    </source>
</evidence>
<feature type="compositionally biased region" description="Basic residues" evidence="1">
    <location>
        <begin position="87"/>
        <end position="96"/>
    </location>
</feature>
<feature type="compositionally biased region" description="Basic and acidic residues" evidence="1">
    <location>
        <begin position="75"/>
        <end position="86"/>
    </location>
</feature>
<name>A0A401FTW8_9BACT</name>
<comment type="caution">
    <text evidence="2">The sequence shown here is derived from an EMBL/GenBank/DDBJ whole genome shotgun (WGS) entry which is preliminary data.</text>
</comment>
<feature type="region of interest" description="Disordered" evidence="1">
    <location>
        <begin position="198"/>
        <end position="242"/>
    </location>
</feature>
<dbReference type="Proteomes" id="UP000288096">
    <property type="component" value="Unassembled WGS sequence"/>
</dbReference>
<feature type="compositionally biased region" description="Acidic residues" evidence="1">
    <location>
        <begin position="208"/>
        <end position="218"/>
    </location>
</feature>
<reference evidence="3" key="2">
    <citation type="submission" date="2019-01" db="EMBL/GenBank/DDBJ databases">
        <title>Genome sequence of Desulfonema ishimotonii strain Tokyo 01.</title>
        <authorList>
            <person name="Fukui M."/>
        </authorList>
    </citation>
    <scope>NUCLEOTIDE SEQUENCE [LARGE SCALE GENOMIC DNA]</scope>
    <source>
        <strain evidence="3">Tokyo 01</strain>
    </source>
</reference>
<keyword evidence="3" id="KW-1185">Reference proteome</keyword>
<dbReference type="EMBL" id="BEXT01000001">
    <property type="protein sequence ID" value="GBC60422.1"/>
    <property type="molecule type" value="Genomic_DNA"/>
</dbReference>
<feature type="region of interest" description="Disordered" evidence="1">
    <location>
        <begin position="1"/>
        <end position="152"/>
    </location>
</feature>
<sequence length="242" mass="28336">MSDLKELERLVWDDLMGRKGRKRQAPTEEEMWGDETCPDGPRPREDAGQRRRSRPPRRRQVPAEEEMWGDEACPDDFRPREDADQRRRSRPSKRRQAPPSDDFEHESDVRADRGRRFKKKTARPARFGKKMRAEEESPSPAPELELDLTRKEKSLFSEEEERFIRETAEWLRPRENKDIIISRIWEMLTGSEPQRFYSPETEALPEGGDAEGVGDEGDGERVSEGGMAGARLWHTSRFTRTR</sequence>
<evidence type="ECO:0000313" key="3">
    <source>
        <dbReference type="Proteomes" id="UP000288096"/>
    </source>
</evidence>
<dbReference type="AlphaFoldDB" id="A0A401FTW8"/>
<proteinExistence type="predicted"/>
<protein>
    <submittedName>
        <fullName evidence="2">Uncharacterized protein</fullName>
    </submittedName>
</protein>
<feature type="compositionally biased region" description="Acidic residues" evidence="1">
    <location>
        <begin position="27"/>
        <end position="37"/>
    </location>
</feature>
<gene>
    <name evidence="2" type="ORF">DENIS_1374</name>
</gene>
<feature type="compositionally biased region" description="Basic residues" evidence="1">
    <location>
        <begin position="50"/>
        <end position="60"/>
    </location>
</feature>
<feature type="compositionally biased region" description="Basic residues" evidence="1">
    <location>
        <begin position="115"/>
        <end position="130"/>
    </location>
</feature>